<sequence length="154" mass="17637">MKYWLMKSEPDVFSFEDLKQRPGQTEPWDGVRNYQARNFMRDEMKVGDQILFYHSNTNPPGVVGVAEVASSAYPDPSAFDQQSKYYDAKSDPENPRWILVDVKYRADLPRMVSLEEMKAIPELAEMRVLQRGNRLSITPVTEAEFEAIVAAAKS</sequence>
<dbReference type="OrthoDB" id="9791347at2"/>
<accession>D5ENK8</accession>
<name>D5ENK8_CORAD</name>
<dbReference type="InterPro" id="IPR002740">
    <property type="entry name" value="EVE_domain"/>
</dbReference>
<dbReference type="EMBL" id="CP001998">
    <property type="protein sequence ID" value="ADE55484.1"/>
    <property type="molecule type" value="Genomic_DNA"/>
</dbReference>
<dbReference type="InterPro" id="IPR047197">
    <property type="entry name" value="THYN1-like_EVE"/>
</dbReference>
<dbReference type="HOGENOM" id="CLU_041799_2_2_0"/>
<organism evidence="3 4">
    <name type="scientific">Coraliomargarita akajimensis (strain DSM 45221 / IAM 15411 / JCM 23193 / KCTC 12865 / 04OKA010-24)</name>
    <dbReference type="NCBI Taxonomy" id="583355"/>
    <lineage>
        <taxon>Bacteria</taxon>
        <taxon>Pseudomonadati</taxon>
        <taxon>Verrucomicrobiota</taxon>
        <taxon>Opitutia</taxon>
        <taxon>Puniceicoccales</taxon>
        <taxon>Coraliomargaritaceae</taxon>
        <taxon>Coraliomargarita</taxon>
    </lineage>
</organism>
<dbReference type="AlphaFoldDB" id="D5ENK8"/>
<evidence type="ECO:0000313" key="3">
    <source>
        <dbReference type="EMBL" id="ADE55484.1"/>
    </source>
</evidence>
<dbReference type="FunFam" id="3.10.590.10:FF:000003">
    <property type="entry name" value="Thymocyte nuclear protein 1"/>
    <property type="match status" value="1"/>
</dbReference>
<evidence type="ECO:0000259" key="2">
    <source>
        <dbReference type="Pfam" id="PF01878"/>
    </source>
</evidence>
<evidence type="ECO:0000256" key="1">
    <source>
        <dbReference type="ARBA" id="ARBA00022553"/>
    </source>
</evidence>
<dbReference type="SUPFAM" id="SSF88697">
    <property type="entry name" value="PUA domain-like"/>
    <property type="match status" value="1"/>
</dbReference>
<proteinExistence type="predicted"/>
<keyword evidence="1" id="KW-0597">Phosphoprotein</keyword>
<dbReference type="CDD" id="cd21133">
    <property type="entry name" value="EVE"/>
    <property type="match status" value="1"/>
</dbReference>
<dbReference type="eggNOG" id="COG2947">
    <property type="taxonomic scope" value="Bacteria"/>
</dbReference>
<dbReference type="PANTHER" id="PTHR14087:SF7">
    <property type="entry name" value="THYMOCYTE NUCLEAR PROTEIN 1"/>
    <property type="match status" value="1"/>
</dbReference>
<feature type="domain" description="EVE" evidence="2">
    <location>
        <begin position="2"/>
        <end position="150"/>
    </location>
</feature>
<dbReference type="RefSeq" id="WP_013044206.1">
    <property type="nucleotide sequence ID" value="NC_014008.1"/>
</dbReference>
<protein>
    <recommendedName>
        <fullName evidence="2">EVE domain-containing protein</fullName>
    </recommendedName>
</protein>
<dbReference type="Pfam" id="PF01878">
    <property type="entry name" value="EVE"/>
    <property type="match status" value="1"/>
</dbReference>
<dbReference type="Gene3D" id="3.10.590.10">
    <property type="entry name" value="ph1033 like domains"/>
    <property type="match status" value="1"/>
</dbReference>
<dbReference type="PANTHER" id="PTHR14087">
    <property type="entry name" value="THYMOCYTE NUCLEAR PROTEIN 1"/>
    <property type="match status" value="1"/>
</dbReference>
<evidence type="ECO:0000313" key="4">
    <source>
        <dbReference type="Proteomes" id="UP000000925"/>
    </source>
</evidence>
<dbReference type="KEGG" id="caa:Caka_2468"/>
<keyword evidence="4" id="KW-1185">Reference proteome</keyword>
<reference evidence="3 4" key="1">
    <citation type="journal article" date="2010" name="Stand. Genomic Sci.">
        <title>Complete genome sequence of Coraliomargarita akajimensis type strain (04OKA010-24).</title>
        <authorList>
            <person name="Mavromatis K."/>
            <person name="Abt B."/>
            <person name="Brambilla E."/>
            <person name="Lapidus A."/>
            <person name="Copeland A."/>
            <person name="Deshpande S."/>
            <person name="Nolan M."/>
            <person name="Lucas S."/>
            <person name="Tice H."/>
            <person name="Cheng J.F."/>
            <person name="Han C."/>
            <person name="Detter J.C."/>
            <person name="Woyke T."/>
            <person name="Goodwin L."/>
            <person name="Pitluck S."/>
            <person name="Held B."/>
            <person name="Brettin T."/>
            <person name="Tapia R."/>
            <person name="Ivanova N."/>
            <person name="Mikhailova N."/>
            <person name="Pati A."/>
            <person name="Liolios K."/>
            <person name="Chen A."/>
            <person name="Palaniappan K."/>
            <person name="Land M."/>
            <person name="Hauser L."/>
            <person name="Chang Y.J."/>
            <person name="Jeffries C.D."/>
            <person name="Rohde M."/>
            <person name="Goker M."/>
            <person name="Bristow J."/>
            <person name="Eisen J.A."/>
            <person name="Markowitz V."/>
            <person name="Hugenholtz P."/>
            <person name="Klenk H.P."/>
            <person name="Kyrpides N.C."/>
        </authorList>
    </citation>
    <scope>NUCLEOTIDE SEQUENCE [LARGE SCALE GENOMIC DNA]</scope>
    <source>
        <strain evidence="4">DSM 45221 / IAM 15411 / JCM 23193 / KCTC 12865</strain>
    </source>
</reference>
<dbReference type="InterPro" id="IPR015947">
    <property type="entry name" value="PUA-like_sf"/>
</dbReference>
<dbReference type="Proteomes" id="UP000000925">
    <property type="component" value="Chromosome"/>
</dbReference>
<gene>
    <name evidence="3" type="ordered locus">Caka_2468</name>
</gene>
<dbReference type="STRING" id="583355.Caka_2468"/>
<dbReference type="InterPro" id="IPR052181">
    <property type="entry name" value="5hmC_binding"/>
</dbReference>